<keyword evidence="3" id="KW-1185">Reference proteome</keyword>
<evidence type="ECO:0000313" key="3">
    <source>
        <dbReference type="Proteomes" id="UP000577724"/>
    </source>
</evidence>
<dbReference type="PANTHER" id="PTHR33336:SF3">
    <property type="entry name" value="ABM DOMAIN-CONTAINING PROTEIN"/>
    <property type="match status" value="1"/>
</dbReference>
<dbReference type="RefSeq" id="WP_099859310.1">
    <property type="nucleotide sequence ID" value="NZ_CBCRYD010000053.1"/>
</dbReference>
<dbReference type="InterPro" id="IPR050744">
    <property type="entry name" value="AI-2_Isomerase_LsrG"/>
</dbReference>
<keyword evidence="2" id="KW-0503">Monooxygenase</keyword>
<organism evidence="2 3">
    <name type="scientific">Paenibacillus taichungensis</name>
    <dbReference type="NCBI Taxonomy" id="484184"/>
    <lineage>
        <taxon>Bacteria</taxon>
        <taxon>Bacillati</taxon>
        <taxon>Bacillota</taxon>
        <taxon>Bacilli</taxon>
        <taxon>Bacillales</taxon>
        <taxon>Paenibacillaceae</taxon>
        <taxon>Paenibacillus</taxon>
    </lineage>
</organism>
<dbReference type="Pfam" id="PF03992">
    <property type="entry name" value="ABM"/>
    <property type="match status" value="1"/>
</dbReference>
<dbReference type="InterPro" id="IPR007138">
    <property type="entry name" value="ABM_dom"/>
</dbReference>
<keyword evidence="2" id="KW-0560">Oxidoreductase</keyword>
<feature type="domain" description="ABM" evidence="1">
    <location>
        <begin position="10"/>
        <end position="98"/>
    </location>
</feature>
<dbReference type="InterPro" id="IPR011008">
    <property type="entry name" value="Dimeric_a/b-barrel"/>
</dbReference>
<dbReference type="GeneID" id="97133572"/>
<evidence type="ECO:0000313" key="2">
    <source>
        <dbReference type="EMBL" id="NUU56908.1"/>
    </source>
</evidence>
<dbReference type="PROSITE" id="PS51725">
    <property type="entry name" value="ABM"/>
    <property type="match status" value="1"/>
</dbReference>
<comment type="caution">
    <text evidence="2">The sequence shown here is derived from an EMBL/GenBank/DDBJ whole genome shotgun (WGS) entry which is preliminary data.</text>
</comment>
<dbReference type="Gene3D" id="3.30.70.100">
    <property type="match status" value="1"/>
</dbReference>
<sequence>MNTTLKSEEQHIICEVQCESSNRERVKELLMELVGPARLEAGCLYYDLYQKIEEPNMFYILDGWVNEQAVAEHTQHPNVPRVMEQLSPLLLCPPKITLSQRVSNPL</sequence>
<dbReference type="GO" id="GO:0004497">
    <property type="term" value="F:monooxygenase activity"/>
    <property type="evidence" value="ECO:0007669"/>
    <property type="project" value="UniProtKB-KW"/>
</dbReference>
<proteinExistence type="predicted"/>
<reference evidence="2 3" key="1">
    <citation type="submission" date="2020-05" db="EMBL/GenBank/DDBJ databases">
        <title>Genome Sequencing of Type Strains.</title>
        <authorList>
            <person name="Lemaire J.F."/>
            <person name="Inderbitzin P."/>
            <person name="Gregorio O.A."/>
            <person name="Collins S.B."/>
            <person name="Wespe N."/>
            <person name="Knight-Connoni V."/>
        </authorList>
    </citation>
    <scope>NUCLEOTIDE SEQUENCE [LARGE SCALE GENOMIC DNA]</scope>
    <source>
        <strain evidence="2 3">DSM 19942</strain>
    </source>
</reference>
<protein>
    <submittedName>
        <fullName evidence="2">Antibiotic biosynthesis monooxygenase</fullName>
    </submittedName>
</protein>
<gene>
    <name evidence="2" type="ORF">HP548_22755</name>
</gene>
<evidence type="ECO:0000259" key="1">
    <source>
        <dbReference type="PROSITE" id="PS51725"/>
    </source>
</evidence>
<dbReference type="SUPFAM" id="SSF54909">
    <property type="entry name" value="Dimeric alpha+beta barrel"/>
    <property type="match status" value="1"/>
</dbReference>
<name>A0ABX2MS89_9BACL</name>
<dbReference type="Proteomes" id="UP000577724">
    <property type="component" value="Unassembled WGS sequence"/>
</dbReference>
<accession>A0ABX2MS89</accession>
<dbReference type="EMBL" id="JABMCC010000115">
    <property type="protein sequence ID" value="NUU56908.1"/>
    <property type="molecule type" value="Genomic_DNA"/>
</dbReference>
<dbReference type="PANTHER" id="PTHR33336">
    <property type="entry name" value="QUINOL MONOOXYGENASE YGIN-RELATED"/>
    <property type="match status" value="1"/>
</dbReference>